<dbReference type="PANTHER" id="PTHR38813">
    <property type="match status" value="1"/>
</dbReference>
<proteinExistence type="predicted"/>
<evidence type="ECO:0000256" key="1">
    <source>
        <dbReference type="ARBA" id="ARBA00022649"/>
    </source>
</evidence>
<dbReference type="STRING" id="1817764.A2637_07555"/>
<keyword evidence="1" id="KW-1277">Toxin-antitoxin system</keyword>
<sequence>MGRYRVLIKPSAVKELDVVGQKQDRQRIVRRIGALAVEPRPHGCEKLAGGDDRYRVRQGAYRIVYAVDDGEQTVHVVKIGHRKDVYR</sequence>
<evidence type="ECO:0000313" key="3">
    <source>
        <dbReference type="Proteomes" id="UP000179360"/>
    </source>
</evidence>
<dbReference type="InterPro" id="IPR052747">
    <property type="entry name" value="TA_system_RelE_toxin"/>
</dbReference>
<dbReference type="InterPro" id="IPR035093">
    <property type="entry name" value="RelE/ParE_toxin_dom_sf"/>
</dbReference>
<dbReference type="SUPFAM" id="SSF143011">
    <property type="entry name" value="RelE-like"/>
    <property type="match status" value="1"/>
</dbReference>
<dbReference type="Proteomes" id="UP000179360">
    <property type="component" value="Unassembled WGS sequence"/>
</dbReference>
<evidence type="ECO:0000313" key="2">
    <source>
        <dbReference type="EMBL" id="OGI47249.1"/>
    </source>
</evidence>
<evidence type="ECO:0008006" key="4">
    <source>
        <dbReference type="Google" id="ProtNLM"/>
    </source>
</evidence>
<reference evidence="2 3" key="1">
    <citation type="journal article" date="2016" name="Nat. Commun.">
        <title>Thousands of microbial genomes shed light on interconnected biogeochemical processes in an aquifer system.</title>
        <authorList>
            <person name="Anantharaman K."/>
            <person name="Brown C.T."/>
            <person name="Hug L.A."/>
            <person name="Sharon I."/>
            <person name="Castelle C.J."/>
            <person name="Probst A.J."/>
            <person name="Thomas B.C."/>
            <person name="Singh A."/>
            <person name="Wilkins M.J."/>
            <person name="Karaoz U."/>
            <person name="Brodie E.L."/>
            <person name="Williams K.H."/>
            <person name="Hubbard S.S."/>
            <person name="Banfield J.F."/>
        </authorList>
    </citation>
    <scope>NUCLEOTIDE SEQUENCE [LARGE SCALE GENOMIC DNA]</scope>
</reference>
<dbReference type="Gene3D" id="3.30.2310.20">
    <property type="entry name" value="RelE-like"/>
    <property type="match status" value="1"/>
</dbReference>
<dbReference type="PANTHER" id="PTHR38813:SF1">
    <property type="entry name" value="TOXIN RELE1-RELATED"/>
    <property type="match status" value="1"/>
</dbReference>
<protein>
    <recommendedName>
        <fullName evidence="4">Addiction module antitoxin</fullName>
    </recommendedName>
</protein>
<dbReference type="EMBL" id="MFSY01000025">
    <property type="protein sequence ID" value="OGI47249.1"/>
    <property type="molecule type" value="Genomic_DNA"/>
</dbReference>
<dbReference type="Pfam" id="PF05016">
    <property type="entry name" value="ParE_toxin"/>
    <property type="match status" value="1"/>
</dbReference>
<name>A0A1F6TQB2_9PROT</name>
<dbReference type="AlphaFoldDB" id="A0A1F6TQB2"/>
<organism evidence="2 3">
    <name type="scientific">Candidatus Muproteobacteria bacterium RIFCSPHIGHO2_01_FULL_65_16</name>
    <dbReference type="NCBI Taxonomy" id="1817764"/>
    <lineage>
        <taxon>Bacteria</taxon>
        <taxon>Pseudomonadati</taxon>
        <taxon>Pseudomonadota</taxon>
        <taxon>Candidatus Muproteobacteria</taxon>
    </lineage>
</organism>
<accession>A0A1F6TQB2</accession>
<dbReference type="InterPro" id="IPR007712">
    <property type="entry name" value="RelE/ParE_toxin"/>
</dbReference>
<gene>
    <name evidence="2" type="ORF">A2637_07555</name>
</gene>
<comment type="caution">
    <text evidence="2">The sequence shown here is derived from an EMBL/GenBank/DDBJ whole genome shotgun (WGS) entry which is preliminary data.</text>
</comment>